<dbReference type="PANTHER" id="PTHR30146:SF109">
    <property type="entry name" value="HTH-TYPE TRANSCRIPTIONAL REGULATOR GALS"/>
    <property type="match status" value="1"/>
</dbReference>
<dbReference type="PROSITE" id="PS50949">
    <property type="entry name" value="HTH_GNTR"/>
    <property type="match status" value="1"/>
</dbReference>
<evidence type="ECO:0000313" key="6">
    <source>
        <dbReference type="Proteomes" id="UP000318538"/>
    </source>
</evidence>
<keyword evidence="2" id="KW-0238">DNA-binding</keyword>
<dbReference type="InterPro" id="IPR036390">
    <property type="entry name" value="WH_DNA-bd_sf"/>
</dbReference>
<evidence type="ECO:0000256" key="1">
    <source>
        <dbReference type="ARBA" id="ARBA00023015"/>
    </source>
</evidence>
<dbReference type="Pfam" id="PF00392">
    <property type="entry name" value="GntR"/>
    <property type="match status" value="1"/>
</dbReference>
<dbReference type="Pfam" id="PF13377">
    <property type="entry name" value="Peripla_BP_3"/>
    <property type="match status" value="1"/>
</dbReference>
<protein>
    <submittedName>
        <fullName evidence="5">Arabinose metabolism transcriptional repressor</fullName>
    </submittedName>
</protein>
<feature type="domain" description="HTH gntR-type" evidence="4">
    <location>
        <begin position="12"/>
        <end position="80"/>
    </location>
</feature>
<dbReference type="InterPro" id="IPR000524">
    <property type="entry name" value="Tscrpt_reg_HTH_GntR"/>
</dbReference>
<dbReference type="InterPro" id="IPR036388">
    <property type="entry name" value="WH-like_DNA-bd_sf"/>
</dbReference>
<organism evidence="5 6">
    <name type="scientific">Rubripirellula lacrimiformis</name>
    <dbReference type="NCBI Taxonomy" id="1930273"/>
    <lineage>
        <taxon>Bacteria</taxon>
        <taxon>Pseudomonadati</taxon>
        <taxon>Planctomycetota</taxon>
        <taxon>Planctomycetia</taxon>
        <taxon>Pirellulales</taxon>
        <taxon>Pirellulaceae</taxon>
        <taxon>Rubripirellula</taxon>
    </lineage>
</organism>
<sequence length="379" mass="41765">MPEILPNVDMSEPKYKQIAKHLYDEIAAGAYHPSGRLPSESQLVQQFRVSRPTAARALRDLQDQGLIERRAGSGSYVRSGPAGKNGRQLGLLAPEIGSTEIFEVICGDLARLARVHDCGLIWGGRKSPDAAKDVEYENAEAICRHFVESNVSGVFFAPFEHIPNRDEKNQRLADRLHQAGISVILLDRDLVSFPQRSAYDLVEIDNFTAGYIVAEHLLKLGCERLLFLKPPSSAPTVTRRMAGALEAIRAAGCHSPPNFVCEQDVDDPKLMEALHPNHGVDGVICANDRVAATLLQSLAKTGIRVPHQLRLVGFDDVNYAALLSVPLTTMQQPCRQMAAVAFRAMLDSIEERDIPPRCYQLPARLVIRESCGAYLKANK</sequence>
<dbReference type="PANTHER" id="PTHR30146">
    <property type="entry name" value="LACI-RELATED TRANSCRIPTIONAL REPRESSOR"/>
    <property type="match status" value="1"/>
</dbReference>
<dbReference type="CDD" id="cd07377">
    <property type="entry name" value="WHTH_GntR"/>
    <property type="match status" value="1"/>
</dbReference>
<dbReference type="SUPFAM" id="SSF53822">
    <property type="entry name" value="Periplasmic binding protein-like I"/>
    <property type="match status" value="1"/>
</dbReference>
<dbReference type="SMART" id="SM00345">
    <property type="entry name" value="HTH_GNTR"/>
    <property type="match status" value="1"/>
</dbReference>
<keyword evidence="1" id="KW-0805">Transcription regulation</keyword>
<dbReference type="SUPFAM" id="SSF46785">
    <property type="entry name" value="Winged helix' DNA-binding domain"/>
    <property type="match status" value="1"/>
</dbReference>
<keyword evidence="6" id="KW-1185">Reference proteome</keyword>
<dbReference type="Gene3D" id="3.40.50.2300">
    <property type="match status" value="2"/>
</dbReference>
<dbReference type="RefSeq" id="WP_246145930.1">
    <property type="nucleotide sequence ID" value="NZ_CP036525.1"/>
</dbReference>
<dbReference type="InterPro" id="IPR046335">
    <property type="entry name" value="LacI/GalR-like_sensor"/>
</dbReference>
<keyword evidence="3" id="KW-0804">Transcription</keyword>
<dbReference type="Proteomes" id="UP000318538">
    <property type="component" value="Chromosome"/>
</dbReference>
<reference evidence="5 6" key="1">
    <citation type="submission" date="2019-02" db="EMBL/GenBank/DDBJ databases">
        <title>Deep-cultivation of Planctomycetes and their phenomic and genomic characterization uncovers novel biology.</title>
        <authorList>
            <person name="Wiegand S."/>
            <person name="Jogler M."/>
            <person name="Boedeker C."/>
            <person name="Pinto D."/>
            <person name="Vollmers J."/>
            <person name="Rivas-Marin E."/>
            <person name="Kohn T."/>
            <person name="Peeters S.H."/>
            <person name="Heuer A."/>
            <person name="Rast P."/>
            <person name="Oberbeckmann S."/>
            <person name="Bunk B."/>
            <person name="Jeske O."/>
            <person name="Meyerdierks A."/>
            <person name="Storesund J.E."/>
            <person name="Kallscheuer N."/>
            <person name="Luecker S."/>
            <person name="Lage O.M."/>
            <person name="Pohl T."/>
            <person name="Merkel B.J."/>
            <person name="Hornburger P."/>
            <person name="Mueller R.-W."/>
            <person name="Bruemmer F."/>
            <person name="Labrenz M."/>
            <person name="Spormann A.M."/>
            <person name="Op den Camp H."/>
            <person name="Overmann J."/>
            <person name="Amann R."/>
            <person name="Jetten M.S.M."/>
            <person name="Mascher T."/>
            <person name="Medema M.H."/>
            <person name="Devos D.P."/>
            <person name="Kaster A.-K."/>
            <person name="Ovreas L."/>
            <person name="Rohde M."/>
            <person name="Galperin M.Y."/>
            <person name="Jogler C."/>
        </authorList>
    </citation>
    <scope>NUCLEOTIDE SEQUENCE [LARGE SCALE GENOMIC DNA]</scope>
    <source>
        <strain evidence="5 6">K22_7</strain>
    </source>
</reference>
<accession>A0A517NF35</accession>
<dbReference type="InterPro" id="IPR028082">
    <property type="entry name" value="Peripla_BP_I"/>
</dbReference>
<dbReference type="Gene3D" id="1.10.10.10">
    <property type="entry name" value="Winged helix-like DNA-binding domain superfamily/Winged helix DNA-binding domain"/>
    <property type="match status" value="1"/>
</dbReference>
<dbReference type="AlphaFoldDB" id="A0A517NF35"/>
<name>A0A517NF35_9BACT</name>
<evidence type="ECO:0000256" key="2">
    <source>
        <dbReference type="ARBA" id="ARBA00023125"/>
    </source>
</evidence>
<dbReference type="GO" id="GO:0000976">
    <property type="term" value="F:transcription cis-regulatory region binding"/>
    <property type="evidence" value="ECO:0007669"/>
    <property type="project" value="TreeGrafter"/>
</dbReference>
<dbReference type="PRINTS" id="PR00035">
    <property type="entry name" value="HTHGNTR"/>
</dbReference>
<evidence type="ECO:0000256" key="3">
    <source>
        <dbReference type="ARBA" id="ARBA00023163"/>
    </source>
</evidence>
<dbReference type="CDD" id="cd06267">
    <property type="entry name" value="PBP1_LacI_sugar_binding-like"/>
    <property type="match status" value="1"/>
</dbReference>
<gene>
    <name evidence="5" type="primary">araR</name>
    <name evidence="5" type="ORF">K227x_41440</name>
</gene>
<dbReference type="EMBL" id="CP036525">
    <property type="protein sequence ID" value="QDT05741.1"/>
    <property type="molecule type" value="Genomic_DNA"/>
</dbReference>
<evidence type="ECO:0000259" key="4">
    <source>
        <dbReference type="PROSITE" id="PS50949"/>
    </source>
</evidence>
<dbReference type="GO" id="GO:0003700">
    <property type="term" value="F:DNA-binding transcription factor activity"/>
    <property type="evidence" value="ECO:0007669"/>
    <property type="project" value="InterPro"/>
</dbReference>
<proteinExistence type="predicted"/>
<evidence type="ECO:0000313" key="5">
    <source>
        <dbReference type="EMBL" id="QDT05741.1"/>
    </source>
</evidence>
<dbReference type="KEGG" id="rlc:K227x_41440"/>